<gene>
    <name evidence="24" type="primary">ccoP</name>
    <name evidence="24" type="ORF">DEM34_11985</name>
</gene>
<protein>
    <recommendedName>
        <fullName evidence="19">Cbb3-type cytochrome c oxidase subunit</fullName>
    </recommendedName>
</protein>
<dbReference type="GO" id="GO:1902600">
    <property type="term" value="P:proton transmembrane transport"/>
    <property type="evidence" value="ECO:0007669"/>
    <property type="project" value="UniProtKB-KW"/>
</dbReference>
<keyword evidence="7 19" id="KW-0349">Heme</keyword>
<keyword evidence="12 19" id="KW-0375">Hydrogen ion transport</keyword>
<evidence type="ECO:0000313" key="24">
    <source>
        <dbReference type="EMBL" id="PWG62496.1"/>
    </source>
</evidence>
<organism evidence="24 25">
    <name type="scientific">Sediminicurvatus halobius</name>
    <dbReference type="NCBI Taxonomy" id="2182432"/>
    <lineage>
        <taxon>Bacteria</taxon>
        <taxon>Pseudomonadati</taxon>
        <taxon>Pseudomonadota</taxon>
        <taxon>Gammaproteobacteria</taxon>
        <taxon>Chromatiales</taxon>
        <taxon>Ectothiorhodospiraceae</taxon>
        <taxon>Sediminicurvatus</taxon>
    </lineage>
</organism>
<dbReference type="GO" id="GO:0016491">
    <property type="term" value="F:oxidoreductase activity"/>
    <property type="evidence" value="ECO:0007669"/>
    <property type="project" value="UniProtKB-KW"/>
</dbReference>
<dbReference type="Pfam" id="PF14715">
    <property type="entry name" value="FixP_N"/>
    <property type="match status" value="1"/>
</dbReference>
<keyword evidence="9 22" id="KW-0812">Transmembrane</keyword>
<evidence type="ECO:0000256" key="16">
    <source>
        <dbReference type="ARBA" id="ARBA00023004"/>
    </source>
</evidence>
<evidence type="ECO:0000256" key="12">
    <source>
        <dbReference type="ARBA" id="ARBA00022781"/>
    </source>
</evidence>
<feature type="binding site" description="axial binding residue" evidence="20">
    <location>
        <position position="229"/>
    </location>
    <ligand>
        <name>heme c</name>
        <dbReference type="ChEBI" id="CHEBI:61717"/>
        <label>2</label>
    </ligand>
    <ligandPart>
        <name>Fe</name>
        <dbReference type="ChEBI" id="CHEBI:18248"/>
    </ligandPart>
</feature>
<comment type="function">
    <text evidence="19">C-type cytochrome. Part of the cbb3-type cytochrome c oxidase complex.</text>
</comment>
<dbReference type="EMBL" id="QFFI01000018">
    <property type="protein sequence ID" value="PWG62496.1"/>
    <property type="molecule type" value="Genomic_DNA"/>
</dbReference>
<dbReference type="NCBIfam" id="TIGR00782">
    <property type="entry name" value="ccoP"/>
    <property type="match status" value="1"/>
</dbReference>
<keyword evidence="16 19" id="KW-0408">Iron</keyword>
<dbReference type="UniPathway" id="UPA00705"/>
<dbReference type="GO" id="GO:0005886">
    <property type="term" value="C:plasma membrane"/>
    <property type="evidence" value="ECO:0007669"/>
    <property type="project" value="UniProtKB-SubCell"/>
</dbReference>
<evidence type="ECO:0000256" key="17">
    <source>
        <dbReference type="ARBA" id="ARBA00023065"/>
    </source>
</evidence>
<sequence>MSIFWSSFIIVLTLGNIAACWWLIRWTARPRVGEAAAEETTGHAWDGITEYNRPMPRWWLWLFYGSIVVALIYLLLMPGLGSFDGLLGWSQYERYEAEVAAAEERLAPLYAGYAATPIPALAENDDAMATAGRLFANNCATCHGSDGRGARGYPNLADTAWQWGGAPEDIRHTLLNGRQAVMPAFGAQLDESAIEATAAYVYSLNGREAPDHLIRRGERHYQQLCIGCHGANGQGNPQVGAPNLTDDYWLYGGSLATIEETLHQGRQGQMPAFAETLGEDRVHLVSAYVYRLSGGEEARDGNRGE</sequence>
<evidence type="ECO:0000256" key="9">
    <source>
        <dbReference type="ARBA" id="ARBA00022692"/>
    </source>
</evidence>
<feature type="transmembrane region" description="Helical" evidence="22">
    <location>
        <begin position="7"/>
        <end position="24"/>
    </location>
</feature>
<feature type="binding site" description="axial binding residue" evidence="20">
    <location>
        <position position="182"/>
    </location>
    <ligand>
        <name>heme c</name>
        <dbReference type="ChEBI" id="CHEBI:61717"/>
        <label>2</label>
    </ligand>
    <ligandPart>
        <name>Fe</name>
        <dbReference type="ChEBI" id="CHEBI:18248"/>
    </ligandPart>
</feature>
<evidence type="ECO:0000256" key="4">
    <source>
        <dbReference type="ARBA" id="ARBA00022448"/>
    </source>
</evidence>
<comment type="subunit">
    <text evidence="19">Component of the cbb3-type cytochrome c oxidase.</text>
</comment>
<keyword evidence="14 22" id="KW-1133">Transmembrane helix</keyword>
<evidence type="ECO:0000256" key="22">
    <source>
        <dbReference type="SAM" id="Phobius"/>
    </source>
</evidence>
<keyword evidence="15 19" id="KW-0560">Oxidoreductase</keyword>
<feature type="domain" description="Cytochrome c" evidence="23">
    <location>
        <begin position="212"/>
        <end position="293"/>
    </location>
</feature>
<dbReference type="Proteomes" id="UP000245474">
    <property type="component" value="Unassembled WGS sequence"/>
</dbReference>
<evidence type="ECO:0000256" key="8">
    <source>
        <dbReference type="ARBA" id="ARBA00022660"/>
    </source>
</evidence>
<evidence type="ECO:0000256" key="11">
    <source>
        <dbReference type="ARBA" id="ARBA00022737"/>
    </source>
</evidence>
<dbReference type="GO" id="GO:0005506">
    <property type="term" value="F:iron ion binding"/>
    <property type="evidence" value="ECO:0007669"/>
    <property type="project" value="InterPro"/>
</dbReference>
<comment type="subcellular location">
    <subcellularLocation>
        <location evidence="1 19">Cell inner membrane</location>
    </subcellularLocation>
</comment>
<dbReference type="PIRSF" id="PIRSF000006">
    <property type="entry name" value="Cbb3-Cox_fixP"/>
    <property type="match status" value="1"/>
</dbReference>
<feature type="binding site" description="covalent" evidence="21">
    <location>
        <position position="228"/>
    </location>
    <ligand>
        <name>heme c</name>
        <dbReference type="ChEBI" id="CHEBI:61717"/>
        <label>2</label>
    </ligand>
</feature>
<evidence type="ECO:0000256" key="13">
    <source>
        <dbReference type="ARBA" id="ARBA00022982"/>
    </source>
</evidence>
<evidence type="ECO:0000256" key="19">
    <source>
        <dbReference type="PIRNR" id="PIRNR000006"/>
    </source>
</evidence>
<dbReference type="InterPro" id="IPR009056">
    <property type="entry name" value="Cyt_c-like_dom"/>
</dbReference>
<comment type="pathway">
    <text evidence="2 19">Energy metabolism; oxidative phosphorylation.</text>
</comment>
<dbReference type="GO" id="GO:0009055">
    <property type="term" value="F:electron transfer activity"/>
    <property type="evidence" value="ECO:0007669"/>
    <property type="project" value="InterPro"/>
</dbReference>
<keyword evidence="5 19" id="KW-1003">Cell membrane</keyword>
<feature type="binding site" description="axial binding residue" evidence="20">
    <location>
        <position position="270"/>
    </location>
    <ligand>
        <name>heme c</name>
        <dbReference type="ChEBI" id="CHEBI:61717"/>
        <label>1</label>
    </ligand>
    <ligandPart>
        <name>Fe</name>
        <dbReference type="ChEBI" id="CHEBI:18248"/>
    </ligandPart>
</feature>
<feature type="transmembrane region" description="Helical" evidence="22">
    <location>
        <begin position="58"/>
        <end position="76"/>
    </location>
</feature>
<comment type="caution">
    <text evidence="24">The sequence shown here is derived from an EMBL/GenBank/DDBJ whole genome shotgun (WGS) entry which is preliminary data.</text>
</comment>
<dbReference type="InterPro" id="IPR038414">
    <property type="entry name" value="CcoP_N_sf"/>
</dbReference>
<keyword evidence="8 19" id="KW-0679">Respiratory chain</keyword>
<feature type="binding site" description="covalent" evidence="21">
    <location>
        <position position="139"/>
    </location>
    <ligand>
        <name>heme c</name>
        <dbReference type="ChEBI" id="CHEBI:61717"/>
        <label>1</label>
    </ligand>
</feature>
<keyword evidence="4 19" id="KW-0813">Transport</keyword>
<feature type="domain" description="Cytochrome c" evidence="23">
    <location>
        <begin position="126"/>
        <end position="205"/>
    </location>
</feature>
<comment type="similarity">
    <text evidence="3 19">Belongs to the CcoP / FixP family.</text>
</comment>
<keyword evidence="13 19" id="KW-0249">Electron transport</keyword>
<evidence type="ECO:0000256" key="15">
    <source>
        <dbReference type="ARBA" id="ARBA00023002"/>
    </source>
</evidence>
<evidence type="ECO:0000256" key="21">
    <source>
        <dbReference type="PIRSR" id="PIRSR000006-2"/>
    </source>
</evidence>
<evidence type="ECO:0000256" key="2">
    <source>
        <dbReference type="ARBA" id="ARBA00004673"/>
    </source>
</evidence>
<dbReference type="InterPro" id="IPR004678">
    <property type="entry name" value="Cyt_c_oxidase_cbb3_su3"/>
</dbReference>
<dbReference type="Gene3D" id="6.10.280.130">
    <property type="match status" value="1"/>
</dbReference>
<dbReference type="PRINTS" id="PR00605">
    <property type="entry name" value="CYTCHROMECIC"/>
</dbReference>
<name>A0A2U2MZY8_9GAMM</name>
<dbReference type="PROSITE" id="PS51007">
    <property type="entry name" value="CYTC"/>
    <property type="match status" value="2"/>
</dbReference>
<dbReference type="RefSeq" id="WP_109679054.1">
    <property type="nucleotide sequence ID" value="NZ_CP086615.1"/>
</dbReference>
<evidence type="ECO:0000259" key="23">
    <source>
        <dbReference type="PROSITE" id="PS51007"/>
    </source>
</evidence>
<reference evidence="24 25" key="1">
    <citation type="submission" date="2018-05" db="EMBL/GenBank/DDBJ databases">
        <title>Spiribacter halobius sp. nov., a moderately halophilic bacterium isolated from marine solar saltern.</title>
        <authorList>
            <person name="Zheng W.-S."/>
            <person name="Lu D.-C."/>
            <person name="Du Z.-J."/>
        </authorList>
    </citation>
    <scope>NUCLEOTIDE SEQUENCE [LARGE SCALE GENOMIC DNA]</scope>
    <source>
        <strain evidence="24 25">E85</strain>
    </source>
</reference>
<keyword evidence="18 19" id="KW-0472">Membrane</keyword>
<evidence type="ECO:0000256" key="3">
    <source>
        <dbReference type="ARBA" id="ARBA00006113"/>
    </source>
</evidence>
<proteinExistence type="inferred from homology"/>
<evidence type="ECO:0000256" key="18">
    <source>
        <dbReference type="ARBA" id="ARBA00023136"/>
    </source>
</evidence>
<comment type="cofactor">
    <cofactor evidence="19 21">
        <name>heme c</name>
        <dbReference type="ChEBI" id="CHEBI:61717"/>
    </cofactor>
    <text evidence="19 21">Binds 2 heme C groups per subunit.</text>
</comment>
<dbReference type="InterPro" id="IPR036909">
    <property type="entry name" value="Cyt_c-like_dom_sf"/>
</dbReference>
<feature type="binding site" description="covalent" evidence="21">
    <location>
        <position position="225"/>
    </location>
    <ligand>
        <name>heme c</name>
        <dbReference type="ChEBI" id="CHEBI:61717"/>
        <label>2</label>
    </ligand>
</feature>
<keyword evidence="6 19" id="KW-0997">Cell inner membrane</keyword>
<feature type="binding site" description="axial binding residue" evidence="20">
    <location>
        <position position="143"/>
    </location>
    <ligand>
        <name>heme c</name>
        <dbReference type="ChEBI" id="CHEBI:61717"/>
        <label>1</label>
    </ligand>
    <ligandPart>
        <name>Fe</name>
        <dbReference type="ChEBI" id="CHEBI:18248"/>
    </ligandPart>
</feature>
<dbReference type="SUPFAM" id="SSF46626">
    <property type="entry name" value="Cytochrome c"/>
    <property type="match status" value="2"/>
</dbReference>
<dbReference type="GO" id="GO:0006119">
    <property type="term" value="P:oxidative phosphorylation"/>
    <property type="evidence" value="ECO:0007669"/>
    <property type="project" value="UniProtKB-UniPathway"/>
</dbReference>
<dbReference type="PANTHER" id="PTHR33751:SF1">
    <property type="entry name" value="CBB3-TYPE CYTOCHROME C OXIDASE SUBUNIT FIXP"/>
    <property type="match status" value="1"/>
</dbReference>
<keyword evidence="10 19" id="KW-0479">Metal-binding</keyword>
<keyword evidence="25" id="KW-1185">Reference proteome</keyword>
<feature type="binding site" description="covalent" evidence="21">
    <location>
        <position position="142"/>
    </location>
    <ligand>
        <name>heme c</name>
        <dbReference type="ChEBI" id="CHEBI:61717"/>
        <label>1</label>
    </ligand>
</feature>
<dbReference type="OrthoDB" id="9811281at2"/>
<dbReference type="InterPro" id="IPR050597">
    <property type="entry name" value="Cytochrome_c_Oxidase_Subunit"/>
</dbReference>
<keyword evidence="11" id="KW-0677">Repeat</keyword>
<dbReference type="InterPro" id="IPR032858">
    <property type="entry name" value="CcoP_N"/>
</dbReference>
<evidence type="ECO:0000256" key="1">
    <source>
        <dbReference type="ARBA" id="ARBA00004533"/>
    </source>
</evidence>
<evidence type="ECO:0000256" key="5">
    <source>
        <dbReference type="ARBA" id="ARBA00022475"/>
    </source>
</evidence>
<evidence type="ECO:0000256" key="10">
    <source>
        <dbReference type="ARBA" id="ARBA00022723"/>
    </source>
</evidence>
<evidence type="ECO:0000256" key="7">
    <source>
        <dbReference type="ARBA" id="ARBA00022617"/>
    </source>
</evidence>
<dbReference type="PANTHER" id="PTHR33751">
    <property type="entry name" value="CBB3-TYPE CYTOCHROME C OXIDASE SUBUNIT FIXP"/>
    <property type="match status" value="1"/>
</dbReference>
<evidence type="ECO:0000256" key="20">
    <source>
        <dbReference type="PIRSR" id="PIRSR000006-1"/>
    </source>
</evidence>
<accession>A0A2U2MZY8</accession>
<dbReference type="Pfam" id="PF13442">
    <property type="entry name" value="Cytochrome_CBB3"/>
    <property type="match status" value="2"/>
</dbReference>
<dbReference type="AlphaFoldDB" id="A0A2U2MZY8"/>
<evidence type="ECO:0000256" key="6">
    <source>
        <dbReference type="ARBA" id="ARBA00022519"/>
    </source>
</evidence>
<dbReference type="InterPro" id="IPR008168">
    <property type="entry name" value="Cyt_C_IC"/>
</dbReference>
<keyword evidence="17 19" id="KW-0406">Ion transport</keyword>
<dbReference type="Gene3D" id="1.10.760.10">
    <property type="entry name" value="Cytochrome c-like domain"/>
    <property type="match status" value="2"/>
</dbReference>
<evidence type="ECO:0000313" key="25">
    <source>
        <dbReference type="Proteomes" id="UP000245474"/>
    </source>
</evidence>
<evidence type="ECO:0000256" key="14">
    <source>
        <dbReference type="ARBA" id="ARBA00022989"/>
    </source>
</evidence>
<dbReference type="GO" id="GO:0020037">
    <property type="term" value="F:heme binding"/>
    <property type="evidence" value="ECO:0007669"/>
    <property type="project" value="InterPro"/>
</dbReference>